<evidence type="ECO:0000313" key="2">
    <source>
        <dbReference type="EMBL" id="GLH72817.1"/>
    </source>
</evidence>
<name>A0ABQ5QDA4_9BACT</name>
<gene>
    <name evidence="2" type="ORF">GETHLI_13190</name>
</gene>
<feature type="chain" id="PRO_5046181475" description="DUF1579 domain-containing protein" evidence="1">
    <location>
        <begin position="25"/>
        <end position="194"/>
    </location>
</feature>
<dbReference type="EMBL" id="BSDE01000002">
    <property type="protein sequence ID" value="GLH72817.1"/>
    <property type="molecule type" value="Genomic_DNA"/>
</dbReference>
<evidence type="ECO:0000256" key="1">
    <source>
        <dbReference type="SAM" id="SignalP"/>
    </source>
</evidence>
<reference evidence="2 3" key="1">
    <citation type="journal article" date="2023" name="Antonie Van Leeuwenhoek">
        <title>Mesoterricola silvestris gen. nov., sp. nov., Mesoterricola sediminis sp. nov., Geothrix oryzae sp. nov., Geothrix edaphica sp. nov., Geothrix rubra sp. nov., and Geothrix limicola sp. nov., six novel members of Acidobacteriota isolated from soils.</title>
        <authorList>
            <person name="Itoh H."/>
            <person name="Sugisawa Y."/>
            <person name="Mise K."/>
            <person name="Xu Z."/>
            <person name="Kuniyasu M."/>
            <person name="Ushijima N."/>
            <person name="Kawano K."/>
            <person name="Kobayashi E."/>
            <person name="Shiratori Y."/>
            <person name="Masuda Y."/>
            <person name="Senoo K."/>
        </authorList>
    </citation>
    <scope>NUCLEOTIDE SEQUENCE [LARGE SCALE GENOMIC DNA]</scope>
    <source>
        <strain evidence="2 3">Red804</strain>
    </source>
</reference>
<proteinExistence type="predicted"/>
<organism evidence="2 3">
    <name type="scientific">Geothrix limicola</name>
    <dbReference type="NCBI Taxonomy" id="2927978"/>
    <lineage>
        <taxon>Bacteria</taxon>
        <taxon>Pseudomonadati</taxon>
        <taxon>Acidobacteriota</taxon>
        <taxon>Holophagae</taxon>
        <taxon>Holophagales</taxon>
        <taxon>Holophagaceae</taxon>
        <taxon>Geothrix</taxon>
    </lineage>
</organism>
<dbReference type="Proteomes" id="UP001165069">
    <property type="component" value="Unassembled WGS sequence"/>
</dbReference>
<dbReference type="RefSeq" id="WP_285572127.1">
    <property type="nucleotide sequence ID" value="NZ_BSDE01000002.1"/>
</dbReference>
<protein>
    <recommendedName>
        <fullName evidence="4">DUF1579 domain-containing protein</fullName>
    </recommendedName>
</protein>
<evidence type="ECO:0000313" key="3">
    <source>
        <dbReference type="Proteomes" id="UP001165069"/>
    </source>
</evidence>
<accession>A0ABQ5QDA4</accession>
<comment type="caution">
    <text evidence="2">The sequence shown here is derived from an EMBL/GenBank/DDBJ whole genome shotgun (WGS) entry which is preliminary data.</text>
</comment>
<sequence>MSNPVPRFALPGLLMVGPAIPVSAANPDVQPEAKAAPVLRDGSRDFDFLHGRWTVHNRRLLKRLAGSKEWVEFESTDECQPLPGGIGNEGHYRTDHWPGYVGISLRFYDPQHQCWNIHWIDNRNAPGQLQPAVSGRFIHGVGLFEGDDEFGGKPIRVRFTWKVVDASHAQWEQAFSPDGGRTWETNWTMEFIRR</sequence>
<keyword evidence="3" id="KW-1185">Reference proteome</keyword>
<evidence type="ECO:0008006" key="4">
    <source>
        <dbReference type="Google" id="ProtNLM"/>
    </source>
</evidence>
<keyword evidence="1" id="KW-0732">Signal</keyword>
<feature type="signal peptide" evidence="1">
    <location>
        <begin position="1"/>
        <end position="24"/>
    </location>
</feature>